<keyword evidence="4" id="KW-0804">Transcription</keyword>
<dbReference type="SUPFAM" id="SSF46785">
    <property type="entry name" value="Winged helix' DNA-binding domain"/>
    <property type="match status" value="1"/>
</dbReference>
<proteinExistence type="inferred from homology"/>
<dbReference type="Gene3D" id="1.10.10.10">
    <property type="entry name" value="Winged helix-like DNA-binding domain superfamily/Winged helix DNA-binding domain"/>
    <property type="match status" value="1"/>
</dbReference>
<gene>
    <name evidence="6" type="ordered locus">AZC_3877</name>
</gene>
<dbReference type="SUPFAM" id="SSF53850">
    <property type="entry name" value="Periplasmic binding protein-like II"/>
    <property type="match status" value="1"/>
</dbReference>
<protein>
    <recommendedName>
        <fullName evidence="5">HTH lysR-type domain-containing protein</fullName>
    </recommendedName>
</protein>
<feature type="domain" description="HTH lysR-type" evidence="5">
    <location>
        <begin position="6"/>
        <end position="63"/>
    </location>
</feature>
<dbReference type="Proteomes" id="UP000000270">
    <property type="component" value="Chromosome"/>
</dbReference>
<dbReference type="Pfam" id="PF00126">
    <property type="entry name" value="HTH_1"/>
    <property type="match status" value="1"/>
</dbReference>
<dbReference type="GO" id="GO:0032993">
    <property type="term" value="C:protein-DNA complex"/>
    <property type="evidence" value="ECO:0007669"/>
    <property type="project" value="TreeGrafter"/>
</dbReference>
<dbReference type="RefSeq" id="WP_012172397.1">
    <property type="nucleotide sequence ID" value="NC_009937.1"/>
</dbReference>
<evidence type="ECO:0000256" key="3">
    <source>
        <dbReference type="ARBA" id="ARBA00023125"/>
    </source>
</evidence>
<reference evidence="6 7" key="6">
    <citation type="journal article" date="2011" name="Appl. Environ. Microbiol.">
        <title>Involvement of the azorhizobial chromosome partition gene (parA) in the onset of bacteroid differentiation during Sesbania rostrata stem nodule development.</title>
        <authorList>
            <person name="Liu CT."/>
            <person name="Lee KB."/>
            <person name="Wang YS."/>
            <person name="Peng MH."/>
            <person name="Lee KT."/>
            <person name="Suzuki S."/>
            <person name="Suzuki T."/>
            <person name="Oyaizu H."/>
        </authorList>
    </citation>
    <scope>NUCLEOTIDE SEQUENCE [LARGE SCALE GENOMIC DNA]</scope>
    <source>
        <strain evidence="7">ATCC 43989 / DSM 5975 / JCM 20966 / LMG 6465 / NBRC 14845 / NCIMB 13405 / ORS 571</strain>
    </source>
</reference>
<dbReference type="eggNOG" id="COG0583">
    <property type="taxonomic scope" value="Bacteria"/>
</dbReference>
<dbReference type="InterPro" id="IPR000847">
    <property type="entry name" value="LysR_HTH_N"/>
</dbReference>
<evidence type="ECO:0000313" key="6">
    <source>
        <dbReference type="EMBL" id="BAF89875.1"/>
    </source>
</evidence>
<reference evidence="6 7" key="1">
    <citation type="journal article" date="2007" name="Appl. Environ. Microbiol.">
        <title>Rhizobial factors required for stem nodule maturation and maintenance in Sesbania rostrata-Azorhizobium caulinodans ORS571 symbiosis.</title>
        <authorList>
            <person name="Suzuki S."/>
            <person name="Aono T."/>
            <person name="Lee KB."/>
            <person name="Suzuki T."/>
            <person name="Liu CT."/>
            <person name="Miwa H."/>
            <person name="Wakao S."/>
            <person name="Iki T."/>
            <person name="Oyaizu H."/>
        </authorList>
    </citation>
    <scope>NUCLEOTIDE SEQUENCE [LARGE SCALE GENOMIC DNA]</scope>
    <source>
        <strain evidence="7">ATCC 43989 / DSM 5975 / JCM 20966 / LMG 6465 / NBRC 14845 / NCIMB 13405 / ORS 571</strain>
    </source>
</reference>
<evidence type="ECO:0000313" key="7">
    <source>
        <dbReference type="Proteomes" id="UP000000270"/>
    </source>
</evidence>
<dbReference type="PROSITE" id="PS50931">
    <property type="entry name" value="HTH_LYSR"/>
    <property type="match status" value="1"/>
</dbReference>
<keyword evidence="3" id="KW-0238">DNA-binding</keyword>
<comment type="similarity">
    <text evidence="1">Belongs to the LysR transcriptional regulatory family.</text>
</comment>
<dbReference type="Gene3D" id="3.40.190.10">
    <property type="entry name" value="Periplasmic binding protein-like II"/>
    <property type="match status" value="2"/>
</dbReference>
<dbReference type="InterPro" id="IPR005119">
    <property type="entry name" value="LysR_subst-bd"/>
</dbReference>
<dbReference type="EMBL" id="AP009384">
    <property type="protein sequence ID" value="BAF89875.1"/>
    <property type="molecule type" value="Genomic_DNA"/>
</dbReference>
<evidence type="ECO:0000256" key="2">
    <source>
        <dbReference type="ARBA" id="ARBA00023015"/>
    </source>
</evidence>
<dbReference type="PRINTS" id="PR00039">
    <property type="entry name" value="HTHLYSR"/>
</dbReference>
<dbReference type="FunFam" id="1.10.10.10:FF:000001">
    <property type="entry name" value="LysR family transcriptional regulator"/>
    <property type="match status" value="1"/>
</dbReference>
<dbReference type="AlphaFoldDB" id="A8IK95"/>
<reference evidence="6 7" key="3">
    <citation type="journal article" date="2008" name="BMC Genomics">
        <title>The genome of the versatile nitrogen fixer Azorhizobium caulinodans ORS571.</title>
        <authorList>
            <person name="Lee KB."/>
            <person name="Backer P.D."/>
            <person name="Aono T."/>
            <person name="Liu CT."/>
            <person name="Suzuki S."/>
            <person name="Suzuki T."/>
            <person name="Kaneko T."/>
            <person name="Yamada M."/>
            <person name="Tabata S."/>
            <person name="Kupfer D.M."/>
            <person name="Najar F.Z."/>
            <person name="Wiley G.B."/>
            <person name="Roe B."/>
            <person name="Binnewies T.T."/>
            <person name="Ussery D.W."/>
            <person name="D'Haeze W."/>
            <person name="Herder J.D."/>
            <person name="Gevers D."/>
            <person name="Vereecke D."/>
            <person name="Holsters M."/>
            <person name="Oyaizu H."/>
        </authorList>
    </citation>
    <scope>NUCLEOTIDE SEQUENCE [LARGE SCALE GENOMIC DNA]</scope>
    <source>
        <strain evidence="7">ATCC 43989 / DSM 5975 / JCM 20966 / LMG 6465 / NBRC 14845 / NCIMB 13405 / ORS 571</strain>
    </source>
</reference>
<dbReference type="GO" id="GO:0003677">
    <property type="term" value="F:DNA binding"/>
    <property type="evidence" value="ECO:0007669"/>
    <property type="project" value="UniProtKB-KW"/>
</dbReference>
<organism evidence="6 7">
    <name type="scientific">Azorhizobium caulinodans (strain ATCC 43989 / DSM 5975 / JCM 20966 / LMG 6465 / NBRC 14845 / NCIMB 13405 / ORS 571)</name>
    <dbReference type="NCBI Taxonomy" id="438753"/>
    <lineage>
        <taxon>Bacteria</taxon>
        <taxon>Pseudomonadati</taxon>
        <taxon>Pseudomonadota</taxon>
        <taxon>Alphaproteobacteria</taxon>
        <taxon>Hyphomicrobiales</taxon>
        <taxon>Xanthobacteraceae</taxon>
        <taxon>Azorhizobium</taxon>
    </lineage>
</organism>
<keyword evidence="2" id="KW-0805">Transcription regulation</keyword>
<reference evidence="6 7" key="4">
    <citation type="journal article" date="2009" name="Appl. Environ. Microbiol.">
        <title>Comparative genome-wide transcriptional profiling of Azorhizobium caulinodans ORS571 grown under free-living and symbiotic conditions.</title>
        <authorList>
            <person name="Tsukada S."/>
            <person name="Aono T."/>
            <person name="Akiba N."/>
            <person name="Lee KB."/>
            <person name="Liu CT."/>
            <person name="Toyazaki H."/>
            <person name="Oyaizu H."/>
        </authorList>
    </citation>
    <scope>NUCLEOTIDE SEQUENCE [LARGE SCALE GENOMIC DNA]</scope>
    <source>
        <strain evidence="7">ATCC 43989 / DSM 5975 / JCM 20966 / LMG 6465 / NBRC 14845 / NCIMB 13405 / ORS 571</strain>
    </source>
</reference>
<dbReference type="HOGENOM" id="CLU_039613_6_4_5"/>
<dbReference type="InterPro" id="IPR036388">
    <property type="entry name" value="WH-like_DNA-bd_sf"/>
</dbReference>
<evidence type="ECO:0000259" key="5">
    <source>
        <dbReference type="PROSITE" id="PS50931"/>
    </source>
</evidence>
<evidence type="ECO:0000256" key="1">
    <source>
        <dbReference type="ARBA" id="ARBA00009437"/>
    </source>
</evidence>
<dbReference type="GO" id="GO:0003700">
    <property type="term" value="F:DNA-binding transcription factor activity"/>
    <property type="evidence" value="ECO:0007669"/>
    <property type="project" value="InterPro"/>
</dbReference>
<evidence type="ECO:0000256" key="4">
    <source>
        <dbReference type="ARBA" id="ARBA00023163"/>
    </source>
</evidence>
<dbReference type="CDD" id="cd08414">
    <property type="entry name" value="PBP2_LTTR_aromatics_like"/>
    <property type="match status" value="1"/>
</dbReference>
<reference evidence="6 7" key="5">
    <citation type="journal article" date="2010" name="Appl. Environ. Microbiol.">
        <title>phrR-like gene praR of Azorhizobium caulinodans ORS571 is essential for symbiosis with Sesbania rostrata and is involved in expression of reb genes.</title>
        <authorList>
            <person name="Akiba N."/>
            <person name="Aono T."/>
            <person name="Toyazaki H."/>
            <person name="Sato S."/>
            <person name="Oyaizu H."/>
        </authorList>
    </citation>
    <scope>NUCLEOTIDE SEQUENCE [LARGE SCALE GENOMIC DNA]</scope>
    <source>
        <strain evidence="7">ATCC 43989 / DSM 5975 / JCM 20966 / LMG 6465 / NBRC 14845 / NCIMB 13405 / ORS 571</strain>
    </source>
</reference>
<reference evidence="7" key="2">
    <citation type="submission" date="2007-04" db="EMBL/GenBank/DDBJ databases">
        <title>Complete genome sequence of the nitrogen-fixing bacterium Azorhizobium caulinodans ORS571.</title>
        <authorList>
            <person name="Lee K.B."/>
            <person name="Backer P.D."/>
            <person name="Aono T."/>
            <person name="Liu C.T."/>
            <person name="Suzuki S."/>
            <person name="Suzuki T."/>
            <person name="Kaneko T."/>
            <person name="Yamada M."/>
            <person name="Tabata S."/>
            <person name="Kupfer D.M."/>
            <person name="Najar F.Z."/>
            <person name="Wiley G.B."/>
            <person name="Roe B."/>
            <person name="Binnewies T."/>
            <person name="Ussery D."/>
            <person name="Vereecke D."/>
            <person name="Gevers D."/>
            <person name="Holsters M."/>
            <person name="Oyaizu H."/>
        </authorList>
    </citation>
    <scope>NUCLEOTIDE SEQUENCE [LARGE SCALE GENOMIC DNA]</scope>
    <source>
        <strain evidence="7">ATCC 43989 / DSM 5975 / JCM 20966 / LMG 6465 / NBRC 14845 / NCIMB 13405 / ORS 571</strain>
    </source>
</reference>
<dbReference type="PANTHER" id="PTHR30346:SF0">
    <property type="entry name" value="HCA OPERON TRANSCRIPTIONAL ACTIVATOR HCAR"/>
    <property type="match status" value="1"/>
</dbReference>
<dbReference type="PANTHER" id="PTHR30346">
    <property type="entry name" value="TRANSCRIPTIONAL DUAL REGULATOR HCAR-RELATED"/>
    <property type="match status" value="1"/>
</dbReference>
<keyword evidence="7" id="KW-1185">Reference proteome</keyword>
<dbReference type="Pfam" id="PF03466">
    <property type="entry name" value="LysR_substrate"/>
    <property type="match status" value="1"/>
</dbReference>
<dbReference type="STRING" id="438753.AZC_3877"/>
<accession>A8IK95</accession>
<dbReference type="KEGG" id="azc:AZC_3877"/>
<name>A8IK95_AZOC5</name>
<sequence>MPDISTGTRVLRYFIEVAGHSSFRRAAISLGIQESSVSRGIRNLEHQIGASLFIRHSGGITLTPAGQRFLDRVRDALDQLETGAREAAATGQPQRTHLKIGVFSVAACGPISQLFVDFDRHYPHIDVEFHESSAAHHLLSIGKAEIDLAFTVGNSHPHSYDATEIWRERVFFAFREGHPLTLKSRLAWSELAQERLLTSSGGSGDEIRDYVTDRVRGTGGEPKVVAHNIGRYGLLGLVAACQGIMPLLESETILSIPGVTYRPVGGEALPIFVITSPKNDSPAARALLTLARTRGQSG</sequence>
<dbReference type="InterPro" id="IPR036390">
    <property type="entry name" value="WH_DNA-bd_sf"/>
</dbReference>